<dbReference type="GO" id="GO:0009231">
    <property type="term" value="P:riboflavin biosynthetic process"/>
    <property type="evidence" value="ECO:0007669"/>
    <property type="project" value="InterPro"/>
</dbReference>
<keyword evidence="3" id="KW-0560">Oxidoreductase</keyword>
<dbReference type="PANTHER" id="PTHR38011:SF7">
    <property type="entry name" value="2,5-DIAMINO-6-RIBOSYLAMINO-4(3H)-PYRIMIDINONE 5'-PHOSPHATE REDUCTASE"/>
    <property type="match status" value="1"/>
</dbReference>
<name>A0A9X3N1R5_9ACTN</name>
<proteinExistence type="predicted"/>
<feature type="domain" description="Bacterial bifunctional deaminase-reductase C-terminal" evidence="4">
    <location>
        <begin position="33"/>
        <end position="211"/>
    </location>
</feature>
<accession>A0A9X3N1R5</accession>
<comment type="pathway">
    <text evidence="1">Cofactor biosynthesis; riboflavin biosynthesis.</text>
</comment>
<keyword evidence="2" id="KW-0521">NADP</keyword>
<dbReference type="GO" id="GO:0008703">
    <property type="term" value="F:5-amino-6-(5-phosphoribosylamino)uracil reductase activity"/>
    <property type="evidence" value="ECO:0007669"/>
    <property type="project" value="InterPro"/>
</dbReference>
<evidence type="ECO:0000259" key="4">
    <source>
        <dbReference type="Pfam" id="PF01872"/>
    </source>
</evidence>
<protein>
    <submittedName>
        <fullName evidence="5">Dihydrofolate reductase family protein</fullName>
    </submittedName>
</protein>
<evidence type="ECO:0000256" key="2">
    <source>
        <dbReference type="ARBA" id="ARBA00022857"/>
    </source>
</evidence>
<dbReference type="InterPro" id="IPR002734">
    <property type="entry name" value="RibDG_C"/>
</dbReference>
<dbReference type="RefSeq" id="WP_270044669.1">
    <property type="nucleotide sequence ID" value="NZ_JAPDOD010000046.1"/>
</dbReference>
<evidence type="ECO:0000256" key="3">
    <source>
        <dbReference type="ARBA" id="ARBA00023002"/>
    </source>
</evidence>
<dbReference type="EMBL" id="JAPDOD010000046">
    <property type="protein sequence ID" value="MDA0165410.1"/>
    <property type="molecule type" value="Genomic_DNA"/>
</dbReference>
<dbReference type="Gene3D" id="3.40.430.10">
    <property type="entry name" value="Dihydrofolate Reductase, subunit A"/>
    <property type="match status" value="1"/>
</dbReference>
<dbReference type="PANTHER" id="PTHR38011">
    <property type="entry name" value="DIHYDROFOLATE REDUCTASE FAMILY PROTEIN (AFU_ORTHOLOGUE AFUA_8G06820)"/>
    <property type="match status" value="1"/>
</dbReference>
<sequence>MSSFERLTGGGTFSAAELLAEADLASRAGDARPYVFFNFVESVDGRATIDGSSRPLGGDGDLEMLLGLRTVADAVLIGPGTVRAEGYARLLSPARRPSPPLAVLISRRFDIPWEAGLFAAPDQPVVIYGPADAGPVPDVAAPVEVVRLQECTPANALADLRARGVRALLSEGGPSLFGGFLAAGLVDELFLTLSPLLTGDGTQTAIVAGPRLAAPARFALSWVLRSEDELFLRYASAR</sequence>
<evidence type="ECO:0000313" key="6">
    <source>
        <dbReference type="Proteomes" id="UP001149140"/>
    </source>
</evidence>
<dbReference type="AlphaFoldDB" id="A0A9X3N1R5"/>
<organism evidence="5 6">
    <name type="scientific">Solirubrobacter ginsenosidimutans</name>
    <dbReference type="NCBI Taxonomy" id="490573"/>
    <lineage>
        <taxon>Bacteria</taxon>
        <taxon>Bacillati</taxon>
        <taxon>Actinomycetota</taxon>
        <taxon>Thermoleophilia</taxon>
        <taxon>Solirubrobacterales</taxon>
        <taxon>Solirubrobacteraceae</taxon>
        <taxon>Solirubrobacter</taxon>
    </lineage>
</organism>
<keyword evidence="6" id="KW-1185">Reference proteome</keyword>
<dbReference type="Proteomes" id="UP001149140">
    <property type="component" value="Unassembled WGS sequence"/>
</dbReference>
<dbReference type="InterPro" id="IPR024072">
    <property type="entry name" value="DHFR-like_dom_sf"/>
</dbReference>
<gene>
    <name evidence="5" type="ORF">OM076_34395</name>
</gene>
<dbReference type="Pfam" id="PF01872">
    <property type="entry name" value="RibD_C"/>
    <property type="match status" value="1"/>
</dbReference>
<evidence type="ECO:0000313" key="5">
    <source>
        <dbReference type="EMBL" id="MDA0165410.1"/>
    </source>
</evidence>
<comment type="caution">
    <text evidence="5">The sequence shown here is derived from an EMBL/GenBank/DDBJ whole genome shotgun (WGS) entry which is preliminary data.</text>
</comment>
<evidence type="ECO:0000256" key="1">
    <source>
        <dbReference type="ARBA" id="ARBA00005104"/>
    </source>
</evidence>
<dbReference type="SUPFAM" id="SSF53597">
    <property type="entry name" value="Dihydrofolate reductase-like"/>
    <property type="match status" value="1"/>
</dbReference>
<dbReference type="InterPro" id="IPR050765">
    <property type="entry name" value="Riboflavin_Biosynth_HTPR"/>
</dbReference>
<reference evidence="5" key="1">
    <citation type="submission" date="2022-10" db="EMBL/GenBank/DDBJ databases">
        <title>The WGS of Solirubrobacter ginsenosidimutans DSM 21036.</title>
        <authorList>
            <person name="Jiang Z."/>
        </authorList>
    </citation>
    <scope>NUCLEOTIDE SEQUENCE</scope>
    <source>
        <strain evidence="5">DSM 21036</strain>
    </source>
</reference>